<evidence type="ECO:0000256" key="1">
    <source>
        <dbReference type="ARBA" id="ARBA00005194"/>
    </source>
</evidence>
<evidence type="ECO:0000256" key="12">
    <source>
        <dbReference type="ARBA" id="ARBA00047318"/>
    </source>
</evidence>
<protein>
    <recommendedName>
        <fullName evidence="4 14">3-oxoacyl-[acyl-carrier-protein] synthase 2</fullName>
        <ecNumber evidence="3 14">2.3.1.179</ecNumber>
    </recommendedName>
</protein>
<comment type="similarity">
    <text evidence="2 14 16">Belongs to the thiolase-like superfamily. Beta-ketoacyl-ACP synthases family.</text>
</comment>
<dbReference type="GO" id="GO:0005829">
    <property type="term" value="C:cytosol"/>
    <property type="evidence" value="ECO:0007669"/>
    <property type="project" value="TreeGrafter"/>
</dbReference>
<keyword evidence="6 14" id="KW-0808">Transferase</keyword>
<dbReference type="InterPro" id="IPR018201">
    <property type="entry name" value="Ketoacyl_synth_AS"/>
</dbReference>
<keyword evidence="9 14" id="KW-0275">Fatty acid biosynthesis</keyword>
<evidence type="ECO:0000256" key="8">
    <source>
        <dbReference type="ARBA" id="ARBA00023098"/>
    </source>
</evidence>
<dbReference type="PROSITE" id="PS00606">
    <property type="entry name" value="KS3_1"/>
    <property type="match status" value="1"/>
</dbReference>
<evidence type="ECO:0000256" key="15">
    <source>
        <dbReference type="PIRSR" id="PIRSR000447-1"/>
    </source>
</evidence>
<dbReference type="InterPro" id="IPR020841">
    <property type="entry name" value="PKS_Beta-ketoAc_synthase_dom"/>
</dbReference>
<dbReference type="InterPro" id="IPR014031">
    <property type="entry name" value="Ketoacyl_synth_C"/>
</dbReference>
<evidence type="ECO:0000256" key="4">
    <source>
        <dbReference type="ARBA" id="ARBA00014657"/>
    </source>
</evidence>
<evidence type="ECO:0000256" key="11">
    <source>
        <dbReference type="ARBA" id="ARBA00024006"/>
    </source>
</evidence>
<dbReference type="SUPFAM" id="SSF53901">
    <property type="entry name" value="Thiolase-like"/>
    <property type="match status" value="2"/>
</dbReference>
<dbReference type="InterPro" id="IPR016039">
    <property type="entry name" value="Thiolase-like"/>
</dbReference>
<dbReference type="Gene3D" id="3.40.47.10">
    <property type="match status" value="1"/>
</dbReference>
<evidence type="ECO:0000256" key="7">
    <source>
        <dbReference type="ARBA" id="ARBA00022832"/>
    </source>
</evidence>
<comment type="catalytic activity">
    <reaction evidence="13 14">
        <text>a fatty acyl-[ACP] + malonyl-[ACP] + H(+) = a 3-oxoacyl-[ACP] + holo-[ACP] + CO2</text>
        <dbReference type="Rhea" id="RHEA:22836"/>
        <dbReference type="Rhea" id="RHEA-COMP:9623"/>
        <dbReference type="Rhea" id="RHEA-COMP:9685"/>
        <dbReference type="Rhea" id="RHEA-COMP:9916"/>
        <dbReference type="Rhea" id="RHEA-COMP:14125"/>
        <dbReference type="ChEBI" id="CHEBI:15378"/>
        <dbReference type="ChEBI" id="CHEBI:16526"/>
        <dbReference type="ChEBI" id="CHEBI:64479"/>
        <dbReference type="ChEBI" id="CHEBI:78449"/>
        <dbReference type="ChEBI" id="CHEBI:78776"/>
        <dbReference type="ChEBI" id="CHEBI:138651"/>
    </reaction>
</comment>
<name>G9WEU7_9LACO</name>
<sequence length="410" mass="42685">MTRVVITGMGAVTPLGNSTDEFIEGLRQEKVGFRPISAFDSSATGVTLAGETDGFDPLQRLTKKDLRRMDRFSQLALYSALEAYEQAGLNENTVDDERFGVIYGSGIGGLTTIQDQVIRMHDLGDDRVSPMFVPTSIANMAAGNLAIRFGAQGICMTIVTACSSGANAIGEAFRTIQAGRADIMLTGGSEASVNEIGISGFAALSTLSKSTDPTKASLPFDAARNGFVMGEGAGTLILESLEHAQARGAKILGELVGYGATEDAYHITSPDPAGTQAARAMKLAVEEAGIDKTQVGYINAHGTATKGNDSAEAAAINQLFGSDSHVLVSSTKSMTGHLLGAAGAIEAIATARALSDGQLPVNVGITEQDPECPVDLVNEANKQTQADYALSNSFGFGGHNAVLALKRWSD</sequence>
<dbReference type="HOGENOM" id="CLU_000022_69_2_9"/>
<dbReference type="UniPathway" id="UPA00094"/>
<comment type="function">
    <text evidence="11 14">Involved in the type II fatty acid elongation cycle. Catalyzes the elongation of a wide range of acyl-ACP by the addition of two carbons from malonyl-ACP to an acyl acceptor. Can efficiently catalyze the conversion of palmitoleoyl-ACP (cis-hexadec-9-enoyl-ACP) to cis-vaccenoyl-ACP (cis-octadec-11-enoyl-ACP), an essential step in the thermal regulation of fatty acid composition.</text>
</comment>
<evidence type="ECO:0000256" key="6">
    <source>
        <dbReference type="ARBA" id="ARBA00022679"/>
    </source>
</evidence>
<comment type="pathway">
    <text evidence="1 14">Lipid metabolism; fatty acid biosynthesis.</text>
</comment>
<evidence type="ECO:0000256" key="13">
    <source>
        <dbReference type="ARBA" id="ARBA00047659"/>
    </source>
</evidence>
<dbReference type="SMART" id="SM00825">
    <property type="entry name" value="PKS_KS"/>
    <property type="match status" value="1"/>
</dbReference>
<gene>
    <name evidence="18" type="ORF">OKIT_0143</name>
</gene>
<dbReference type="OrthoDB" id="9808669at2"/>
<dbReference type="CDD" id="cd00834">
    <property type="entry name" value="KAS_I_II"/>
    <property type="match status" value="1"/>
</dbReference>
<keyword evidence="10 14" id="KW-0012">Acyltransferase</keyword>
<evidence type="ECO:0000313" key="19">
    <source>
        <dbReference type="Proteomes" id="UP000004959"/>
    </source>
</evidence>
<comment type="caution">
    <text evidence="18">The sequence shown here is derived from an EMBL/GenBank/DDBJ whole genome shotgun (WGS) entry which is preliminary data.</text>
</comment>
<feature type="domain" description="Ketosynthase family 3 (KS3)" evidence="17">
    <location>
        <begin position="1"/>
        <end position="407"/>
    </location>
</feature>
<dbReference type="FunFam" id="3.40.47.10:FF:000029">
    <property type="entry name" value="3-oxoacyl-[acyl-carrier-protein] synthase 1"/>
    <property type="match status" value="1"/>
</dbReference>
<dbReference type="NCBIfam" id="TIGR03150">
    <property type="entry name" value="fabF"/>
    <property type="match status" value="1"/>
</dbReference>
<dbReference type="PANTHER" id="PTHR11712:SF336">
    <property type="entry name" value="3-OXOACYL-[ACYL-CARRIER-PROTEIN] SYNTHASE, MITOCHONDRIAL"/>
    <property type="match status" value="1"/>
</dbReference>
<evidence type="ECO:0000256" key="16">
    <source>
        <dbReference type="RuleBase" id="RU003694"/>
    </source>
</evidence>
<keyword evidence="8" id="KW-0443">Lipid metabolism</keyword>
<dbReference type="GO" id="GO:0030497">
    <property type="term" value="P:fatty acid elongation"/>
    <property type="evidence" value="ECO:0007669"/>
    <property type="project" value="UniProtKB-ARBA"/>
</dbReference>
<dbReference type="InterPro" id="IPR014030">
    <property type="entry name" value="Ketoacyl_synth_N"/>
</dbReference>
<dbReference type="NCBIfam" id="NF005589">
    <property type="entry name" value="PRK07314.1"/>
    <property type="match status" value="1"/>
</dbReference>
<dbReference type="Proteomes" id="UP000004959">
    <property type="component" value="Chromosome"/>
</dbReference>
<proteinExistence type="inferred from homology"/>
<evidence type="ECO:0000256" key="5">
    <source>
        <dbReference type="ARBA" id="ARBA00022516"/>
    </source>
</evidence>
<dbReference type="Pfam" id="PF02801">
    <property type="entry name" value="Ketoacyl-synt_C"/>
    <property type="match status" value="1"/>
</dbReference>
<dbReference type="InterPro" id="IPR000794">
    <property type="entry name" value="Beta-ketoacyl_synthase"/>
</dbReference>
<dbReference type="STRING" id="336988.NT96_03915"/>
<dbReference type="eggNOG" id="COG0304">
    <property type="taxonomic scope" value="Bacteria"/>
</dbReference>
<dbReference type="AlphaFoldDB" id="G9WEU7"/>
<feature type="active site" description="For beta-ketoacyl synthase activity" evidence="15">
    <location>
        <position position="162"/>
    </location>
</feature>
<keyword evidence="7" id="KW-0276">Fatty acid metabolism</keyword>
<dbReference type="Pfam" id="PF00109">
    <property type="entry name" value="ketoacyl-synt"/>
    <property type="match status" value="1"/>
</dbReference>
<dbReference type="FunFam" id="3.40.47.10:FF:000018">
    <property type="entry name" value="3-oxoacyl-[acyl-carrier-protein] synthase 2"/>
    <property type="match status" value="1"/>
</dbReference>
<comment type="catalytic activity">
    <reaction evidence="12 14">
        <text>(9Z)-hexadecenoyl-[ACP] + malonyl-[ACP] + H(+) = 3-oxo-(11Z)-octadecenoyl-[ACP] + holo-[ACP] + CO2</text>
        <dbReference type="Rhea" id="RHEA:55040"/>
        <dbReference type="Rhea" id="RHEA-COMP:9623"/>
        <dbReference type="Rhea" id="RHEA-COMP:9685"/>
        <dbReference type="Rhea" id="RHEA-COMP:10800"/>
        <dbReference type="Rhea" id="RHEA-COMP:14074"/>
        <dbReference type="ChEBI" id="CHEBI:15378"/>
        <dbReference type="ChEBI" id="CHEBI:16526"/>
        <dbReference type="ChEBI" id="CHEBI:64479"/>
        <dbReference type="ChEBI" id="CHEBI:78449"/>
        <dbReference type="ChEBI" id="CHEBI:83989"/>
        <dbReference type="ChEBI" id="CHEBI:138538"/>
        <dbReference type="EC" id="2.3.1.179"/>
    </reaction>
</comment>
<evidence type="ECO:0000256" key="14">
    <source>
        <dbReference type="PIRNR" id="PIRNR000447"/>
    </source>
</evidence>
<dbReference type="PATRIC" id="fig|1045004.4.peg.146"/>
<dbReference type="PIRSF" id="PIRSF000447">
    <property type="entry name" value="KAS_II"/>
    <property type="match status" value="1"/>
</dbReference>
<dbReference type="GO" id="GO:0004315">
    <property type="term" value="F:3-oxoacyl-[acyl-carrier-protein] synthase activity"/>
    <property type="evidence" value="ECO:0007669"/>
    <property type="project" value="UniProtKB-UniRule"/>
</dbReference>
<evidence type="ECO:0000256" key="3">
    <source>
        <dbReference type="ARBA" id="ARBA00012356"/>
    </source>
</evidence>
<accession>G9WEU7</accession>
<evidence type="ECO:0000259" key="17">
    <source>
        <dbReference type="PROSITE" id="PS52004"/>
    </source>
</evidence>
<dbReference type="InterPro" id="IPR017568">
    <property type="entry name" value="3-oxoacyl-ACP_synth-2"/>
</dbReference>
<evidence type="ECO:0000256" key="2">
    <source>
        <dbReference type="ARBA" id="ARBA00008467"/>
    </source>
</evidence>
<keyword evidence="5 14" id="KW-0444">Lipid biosynthesis</keyword>
<reference evidence="18 19" key="1">
    <citation type="journal article" date="2012" name="PLoS ONE">
        <title>Functional divergence in the genus oenococcus as predicted by genome sequencing of the newly-described species, Oenococcus kitaharae.</title>
        <authorList>
            <person name="Borneman A.R."/>
            <person name="McCarthy J.M."/>
            <person name="Chambers P.J."/>
            <person name="Bartowsky E.J."/>
        </authorList>
    </citation>
    <scope>NUCLEOTIDE SEQUENCE [LARGE SCALE GENOMIC DNA]</scope>
    <source>
        <strain evidence="19">DSM17330</strain>
    </source>
</reference>
<dbReference type="EC" id="2.3.1.179" evidence="3 14"/>
<evidence type="ECO:0000256" key="9">
    <source>
        <dbReference type="ARBA" id="ARBA00023160"/>
    </source>
</evidence>
<keyword evidence="19" id="KW-1185">Reference proteome</keyword>
<dbReference type="EMBL" id="AFVZ01000001">
    <property type="protein sequence ID" value="EHN58270.1"/>
    <property type="molecule type" value="Genomic_DNA"/>
</dbReference>
<dbReference type="PANTHER" id="PTHR11712">
    <property type="entry name" value="POLYKETIDE SYNTHASE-RELATED"/>
    <property type="match status" value="1"/>
</dbReference>
<dbReference type="RefSeq" id="WP_007744430.1">
    <property type="nucleotide sequence ID" value="NZ_CM001398.1"/>
</dbReference>
<dbReference type="PROSITE" id="PS52004">
    <property type="entry name" value="KS3_2"/>
    <property type="match status" value="1"/>
</dbReference>
<evidence type="ECO:0000313" key="18">
    <source>
        <dbReference type="EMBL" id="EHN58270.1"/>
    </source>
</evidence>
<organism evidence="18 19">
    <name type="scientific">Oenococcus kitaharae DSM 17330</name>
    <dbReference type="NCBI Taxonomy" id="1045004"/>
    <lineage>
        <taxon>Bacteria</taxon>
        <taxon>Bacillati</taxon>
        <taxon>Bacillota</taxon>
        <taxon>Bacilli</taxon>
        <taxon>Lactobacillales</taxon>
        <taxon>Lactobacillaceae</taxon>
        <taxon>Oenococcus</taxon>
    </lineage>
</organism>
<evidence type="ECO:0000256" key="10">
    <source>
        <dbReference type="ARBA" id="ARBA00023315"/>
    </source>
</evidence>